<evidence type="ECO:0000259" key="1">
    <source>
        <dbReference type="Pfam" id="PF10441"/>
    </source>
</evidence>
<dbReference type="EMBL" id="KI669497">
    <property type="protein sequence ID" value="OCF36013.1"/>
    <property type="molecule type" value="Genomic_DNA"/>
</dbReference>
<sequence length="1155" mass="126262">MPPPKAPTFLQLFFAGNLTQAISHQAQIVAADTMVEAPYLASASTLIKALRGAADPPQEGWPGKAEIALAAWRDTSFHVPRKEDVLRDWVLDSWTRGQGLLNTAYHDLLDEVAPASVIPLPILSSFFTAAKKQDISTVIPSACRSFRRPDPNAKSDAWVNVWISMLGYLSDSPDSAEQLVHLVTASMQAKYNPTNAKKSASTASASFPLYCKAYAHKIIRVDLNAILSLLIFHPTLPSPLPSLFASIEPTFPSTLSPFLAAIPDVFRSLVQYYHQQRYAIFTQASSSKVSLDVFIATKEREAVRATLEQTLGFLAKSQSDTTWDARAAVWAAIEGWGGYMERDERWGKLVHAEARTIESLLSRPSAPIGALLHTLSILERLDHDQTQIGPDVVRWCLASPATHHDIAETILSSLLRFAQLTHTLPTFFDLLVSSLDGLFDESLPEPAIASLYDLTIHGPVTRHRMRHEIVASLRSLQASKHFTILDLLSTRLRSLIAAPERPSKKRKRDEASDHASAMIGILTRILSYCLSATPLEDLQELLATWPEPASDIARAGRLRVARCIERLASRTILVDFTVSSGHPELEIETLRFLLHRGALNLASLKPNADSLLKLMEKATPDSPLWQILLAEGMILLDSVATPAQLDRLARLMRFPSTTVAWELPNFRDAIIRAVASGPNSAQLEALPPGYIDRKTRIQIVSQILANKQVVAFAPWLLQVADAETLGALSSDSKVLKHLAKSEALDLLSRVVTHTIKSDNVAVVEGIIPHLKSDTMIARLSEILMAHPVEKFVTLKPSLEKLYLAGKKPSSTDASPEEIVRFNTNVRFGRWLGLQIDSEMGDALLARVRDQPELAQIALETVASECDVEKILAACVHIYNTTSVDLSSTLRSIITDVPKAITLCLTILDGHASSVTRILVAIAPRSEDIALSRRAIQAVLAQPIDAALKISYIESLADEKPHALQHGDIAQLWAIALPVLDLGPILNILSTLTRRRPELILSTLPEVSDVLCAAFEFLQTPRSSVTVSNTSNAAAQAVSLARLFTAMTTMRTSKTQQTHETSPLAKYVPALLVAYVRAAAHPYKGLSPPVRRALEPGLHALCNLATAGGRVNARGREGEGLGTPFGLGEGPGGEGEKELWAELWRGWSKARYVGQG</sequence>
<feature type="domain" description="Nucleolar 27S pre-rRNA processing Urb2/Npa2 C-terminal" evidence="1">
    <location>
        <begin position="950"/>
        <end position="1105"/>
    </location>
</feature>
<accession>A0A1B9GYC8</accession>
<reference evidence="2 3" key="1">
    <citation type="submission" date="2013-07" db="EMBL/GenBank/DDBJ databases">
        <title>The Genome Sequence of Cryptococcus heveanensis BCC8398.</title>
        <authorList>
            <consortium name="The Broad Institute Genome Sequencing Platform"/>
            <person name="Cuomo C."/>
            <person name="Litvintseva A."/>
            <person name="Chen Y."/>
            <person name="Heitman J."/>
            <person name="Sun S."/>
            <person name="Springer D."/>
            <person name="Dromer F."/>
            <person name="Young S.K."/>
            <person name="Zeng Q."/>
            <person name="Gargeya S."/>
            <person name="Fitzgerald M."/>
            <person name="Abouelleil A."/>
            <person name="Alvarado L."/>
            <person name="Berlin A.M."/>
            <person name="Chapman S.B."/>
            <person name="Dewar J."/>
            <person name="Goldberg J."/>
            <person name="Griggs A."/>
            <person name="Gujja S."/>
            <person name="Hansen M."/>
            <person name="Howarth C."/>
            <person name="Imamovic A."/>
            <person name="Larimer J."/>
            <person name="McCowan C."/>
            <person name="Murphy C."/>
            <person name="Pearson M."/>
            <person name="Priest M."/>
            <person name="Roberts A."/>
            <person name="Saif S."/>
            <person name="Shea T."/>
            <person name="Sykes S."/>
            <person name="Wortman J."/>
            <person name="Nusbaum C."/>
            <person name="Birren B."/>
        </authorList>
    </citation>
    <scope>NUCLEOTIDE SEQUENCE [LARGE SCALE GENOMIC DNA]</scope>
    <source>
        <strain evidence="2 3">BCC8398</strain>
    </source>
</reference>
<name>A0A1B9GYC8_9TREE</name>
<protein>
    <recommendedName>
        <fullName evidence="1">Nucleolar 27S pre-rRNA processing Urb2/Npa2 C-terminal domain-containing protein</fullName>
    </recommendedName>
</protein>
<dbReference type="STRING" id="1296120.A0A1B9GYC8"/>
<dbReference type="Pfam" id="PF10441">
    <property type="entry name" value="Urb2"/>
    <property type="match status" value="1"/>
</dbReference>
<dbReference type="AlphaFoldDB" id="A0A1B9GYC8"/>
<gene>
    <name evidence="2" type="ORF">I316_02508</name>
</gene>
<dbReference type="InterPro" id="IPR018849">
    <property type="entry name" value="Urb2/Npa2_C"/>
</dbReference>
<reference evidence="3" key="2">
    <citation type="submission" date="2013-12" db="EMBL/GenBank/DDBJ databases">
        <title>Evolution of pathogenesis and genome organization in the Tremellales.</title>
        <authorList>
            <person name="Cuomo C."/>
            <person name="Litvintseva A."/>
            <person name="Heitman J."/>
            <person name="Chen Y."/>
            <person name="Sun S."/>
            <person name="Springer D."/>
            <person name="Dromer F."/>
            <person name="Young S."/>
            <person name="Zeng Q."/>
            <person name="Chapman S."/>
            <person name="Gujja S."/>
            <person name="Saif S."/>
            <person name="Birren B."/>
        </authorList>
    </citation>
    <scope>NUCLEOTIDE SEQUENCE [LARGE SCALE GENOMIC DNA]</scope>
    <source>
        <strain evidence="3">BCC8398</strain>
    </source>
</reference>
<organism evidence="2 3">
    <name type="scientific">Kwoniella heveanensis BCC8398</name>
    <dbReference type="NCBI Taxonomy" id="1296120"/>
    <lineage>
        <taxon>Eukaryota</taxon>
        <taxon>Fungi</taxon>
        <taxon>Dikarya</taxon>
        <taxon>Basidiomycota</taxon>
        <taxon>Agaricomycotina</taxon>
        <taxon>Tremellomycetes</taxon>
        <taxon>Tremellales</taxon>
        <taxon>Cryptococcaceae</taxon>
        <taxon>Kwoniella</taxon>
    </lineage>
</organism>
<dbReference type="OrthoDB" id="2571097at2759"/>
<evidence type="ECO:0000313" key="3">
    <source>
        <dbReference type="Proteomes" id="UP000092666"/>
    </source>
</evidence>
<keyword evidence="3" id="KW-1185">Reference proteome</keyword>
<proteinExistence type="predicted"/>
<dbReference type="Proteomes" id="UP000092666">
    <property type="component" value="Unassembled WGS sequence"/>
</dbReference>
<evidence type="ECO:0000313" key="2">
    <source>
        <dbReference type="EMBL" id="OCF36013.1"/>
    </source>
</evidence>